<dbReference type="AlphaFoldDB" id="A0A0B0NM61"/>
<keyword evidence="2" id="KW-1185">Reference proteome</keyword>
<dbReference type="EMBL" id="KN400177">
    <property type="protein sequence ID" value="KHG13737.1"/>
    <property type="molecule type" value="Genomic_DNA"/>
</dbReference>
<accession>A0A0B0NM61</accession>
<protein>
    <submittedName>
        <fullName evidence="1">Ribosomal S3, mitochondrial</fullName>
    </submittedName>
</protein>
<organism evidence="1 2">
    <name type="scientific">Gossypium arboreum</name>
    <name type="common">Tree cotton</name>
    <name type="synonym">Gossypium nanking</name>
    <dbReference type="NCBI Taxonomy" id="29729"/>
    <lineage>
        <taxon>Eukaryota</taxon>
        <taxon>Viridiplantae</taxon>
        <taxon>Streptophyta</taxon>
        <taxon>Embryophyta</taxon>
        <taxon>Tracheophyta</taxon>
        <taxon>Spermatophyta</taxon>
        <taxon>Magnoliopsida</taxon>
        <taxon>eudicotyledons</taxon>
        <taxon>Gunneridae</taxon>
        <taxon>Pentapetalae</taxon>
        <taxon>rosids</taxon>
        <taxon>malvids</taxon>
        <taxon>Malvales</taxon>
        <taxon>Malvaceae</taxon>
        <taxon>Malvoideae</taxon>
        <taxon>Gossypium</taxon>
    </lineage>
</organism>
<name>A0A0B0NM61_GOSAR</name>
<sequence>MYIPVPSHNNFILIFIVGIPNEPLGIACQIPRKPYTQGITYPLTGRLTPVSQNIATRCYLHKLSSNRNICQYTQPPVGRTGATLGSHSIKP</sequence>
<evidence type="ECO:0000313" key="2">
    <source>
        <dbReference type="Proteomes" id="UP000032142"/>
    </source>
</evidence>
<reference evidence="2" key="1">
    <citation type="submission" date="2014-09" db="EMBL/GenBank/DDBJ databases">
        <authorList>
            <person name="Mudge J."/>
            <person name="Ramaraj T."/>
            <person name="Lindquist I.E."/>
            <person name="Bharti A.K."/>
            <person name="Sundararajan A."/>
            <person name="Cameron C.T."/>
            <person name="Woodward J.E."/>
            <person name="May G.D."/>
            <person name="Brubaker C."/>
            <person name="Broadhvest J."/>
            <person name="Wilkins T.A."/>
        </authorList>
    </citation>
    <scope>NUCLEOTIDE SEQUENCE</scope>
    <source>
        <strain evidence="2">cv. AKA8401</strain>
    </source>
</reference>
<proteinExistence type="predicted"/>
<evidence type="ECO:0000313" key="1">
    <source>
        <dbReference type="EMBL" id="KHG13737.1"/>
    </source>
</evidence>
<gene>
    <name evidence="1" type="ORF">F383_04680</name>
</gene>
<dbReference type="Proteomes" id="UP000032142">
    <property type="component" value="Unassembled WGS sequence"/>
</dbReference>